<organism evidence="2">
    <name type="scientific">Serpula lacrymans var. lacrymans (strain S7.3)</name>
    <name type="common">Dry rot fungus</name>
    <dbReference type="NCBI Taxonomy" id="936435"/>
    <lineage>
        <taxon>Eukaryota</taxon>
        <taxon>Fungi</taxon>
        <taxon>Dikarya</taxon>
        <taxon>Basidiomycota</taxon>
        <taxon>Agaricomycotina</taxon>
        <taxon>Agaricomycetes</taxon>
        <taxon>Agaricomycetidae</taxon>
        <taxon>Boletales</taxon>
        <taxon>Coniophorineae</taxon>
        <taxon>Serpulaceae</taxon>
        <taxon>Serpula</taxon>
    </lineage>
</organism>
<protein>
    <submittedName>
        <fullName evidence="1">Uncharacterized protein</fullName>
    </submittedName>
</protein>
<dbReference type="AlphaFoldDB" id="F8PUN1"/>
<evidence type="ECO:0000313" key="2">
    <source>
        <dbReference type="Proteomes" id="UP000008063"/>
    </source>
</evidence>
<reference evidence="2" key="1">
    <citation type="journal article" date="2011" name="Science">
        <title>The plant cell wall-decomposing machinery underlies the functional diversity of forest fungi.</title>
        <authorList>
            <person name="Eastwood D.C."/>
            <person name="Floudas D."/>
            <person name="Binder M."/>
            <person name="Majcherczyk A."/>
            <person name="Schneider P."/>
            <person name="Aerts A."/>
            <person name="Asiegbu F.O."/>
            <person name="Baker S.E."/>
            <person name="Barry K."/>
            <person name="Bendiksby M."/>
            <person name="Blumentritt M."/>
            <person name="Coutinho P.M."/>
            <person name="Cullen D."/>
            <person name="de Vries R.P."/>
            <person name="Gathman A."/>
            <person name="Goodell B."/>
            <person name="Henrissat B."/>
            <person name="Ihrmark K."/>
            <person name="Kauserud H."/>
            <person name="Kohler A."/>
            <person name="LaButti K."/>
            <person name="Lapidus A."/>
            <person name="Lavin J.L."/>
            <person name="Lee Y.-H."/>
            <person name="Lindquist E."/>
            <person name="Lilly W."/>
            <person name="Lucas S."/>
            <person name="Morin E."/>
            <person name="Murat C."/>
            <person name="Oguiza J.A."/>
            <person name="Park J."/>
            <person name="Pisabarro A.G."/>
            <person name="Riley R."/>
            <person name="Rosling A."/>
            <person name="Salamov A."/>
            <person name="Schmidt O."/>
            <person name="Schmutz J."/>
            <person name="Skrede I."/>
            <person name="Stenlid J."/>
            <person name="Wiebenga A."/>
            <person name="Xie X."/>
            <person name="Kuees U."/>
            <person name="Hibbett D.S."/>
            <person name="Hoffmeister D."/>
            <person name="Hoegberg N."/>
            <person name="Martin F."/>
            <person name="Grigoriev I.V."/>
            <person name="Watkinson S.C."/>
        </authorList>
    </citation>
    <scope>NUCLEOTIDE SEQUENCE [LARGE SCALE GENOMIC DNA]</scope>
    <source>
        <strain evidence="2">strain S7.3</strain>
    </source>
</reference>
<dbReference type="HOGENOM" id="CLU_119673_0_0_1"/>
<proteinExistence type="predicted"/>
<gene>
    <name evidence="1" type="ORF">SERLA73DRAFT_181039</name>
</gene>
<dbReference type="OrthoDB" id="3004045at2759"/>
<dbReference type="InParanoid" id="F8PUN1"/>
<name>F8PUN1_SERL3</name>
<keyword evidence="2" id="KW-1185">Reference proteome</keyword>
<accession>F8PUN1</accession>
<dbReference type="Proteomes" id="UP000008063">
    <property type="component" value="Unassembled WGS sequence"/>
</dbReference>
<dbReference type="EMBL" id="GL945479">
    <property type="protein sequence ID" value="EGO00439.1"/>
    <property type="molecule type" value="Genomic_DNA"/>
</dbReference>
<sequence length="143" mass="16142">MSPMTESGRQSSQAATIPQDVVAALTTLHDYVSSSLALPPQVIATCRGEKRAFGRNALQTMSYRKAVELFINRFATKDDWWISEFRYKPEVSIYAMFYRTHGEEDEGLVLLDERGWPELVGNAVKLNIIFTSLKFTVTTQSSN</sequence>
<evidence type="ECO:0000313" key="1">
    <source>
        <dbReference type="EMBL" id="EGO00439.1"/>
    </source>
</evidence>